<dbReference type="InterPro" id="IPR029044">
    <property type="entry name" value="Nucleotide-diphossugar_trans"/>
</dbReference>
<dbReference type="STRING" id="1419482.SAMN05444266_107253"/>
<feature type="domain" description="Glycosyltransferase 2-like" evidence="1">
    <location>
        <begin position="6"/>
        <end position="116"/>
    </location>
</feature>
<dbReference type="GO" id="GO:0016758">
    <property type="term" value="F:hexosyltransferase activity"/>
    <property type="evidence" value="ECO:0007669"/>
    <property type="project" value="UniProtKB-ARBA"/>
</dbReference>
<dbReference type="InterPro" id="IPR001173">
    <property type="entry name" value="Glyco_trans_2-like"/>
</dbReference>
<dbReference type="Proteomes" id="UP000184420">
    <property type="component" value="Unassembled WGS sequence"/>
</dbReference>
<dbReference type="PANTHER" id="PTHR22916:SF3">
    <property type="entry name" value="UDP-GLCNAC:BETAGAL BETA-1,3-N-ACETYLGLUCOSAMINYLTRANSFERASE-LIKE PROTEIN 1"/>
    <property type="match status" value="1"/>
</dbReference>
<dbReference type="CDD" id="cd00761">
    <property type="entry name" value="Glyco_tranf_GTA_type"/>
    <property type="match status" value="1"/>
</dbReference>
<keyword evidence="2" id="KW-0808">Transferase</keyword>
<sequence>MQPLLSIVIATKNREKYCISAIESICALAHTDLQIAIADNSASTMLRDFVASCNDSRINYAYDPSPITSIDNFNKAMELATGKYLCMIGDDDTILPVIFEIIRWMESEEIDSVSSSTHINYVWPNPALKDCTTGRLEIPSYSGGVKEINCQQALQDLLRNGIVNYQIYGLPRIYHGIVRRSLMTEIREKTGHYFGGLSPDIYSTISLSIVARNHFVLDYPFTIAGACPASTSVSSLQGTHSGELKDAAHFVNRKEPYAWETNVPYFYSVETIWAESGLKATKEMDRTDLYELFDMYDLIPFVILGNMRYLGKLPWPKVKSLAGLSYQRSAHLYKENGKNSVFHRARILAVLTASGLRLALKVLKRKMGSKGQAGSNTQAGIYNLSEAIDAVNQKNFCTLNLPSRLQSQLS</sequence>
<dbReference type="AlphaFoldDB" id="A0A1M7HIW3"/>
<protein>
    <submittedName>
        <fullName evidence="2">Glycosyl transferase family 2</fullName>
    </submittedName>
</protein>
<dbReference type="PANTHER" id="PTHR22916">
    <property type="entry name" value="GLYCOSYLTRANSFERASE"/>
    <property type="match status" value="1"/>
</dbReference>
<keyword evidence="3" id="KW-1185">Reference proteome</keyword>
<dbReference type="OrthoDB" id="396512at2"/>
<proteinExistence type="predicted"/>
<gene>
    <name evidence="2" type="ORF">SAMN05444266_107253</name>
</gene>
<dbReference type="SUPFAM" id="SSF53448">
    <property type="entry name" value="Nucleotide-diphospho-sugar transferases"/>
    <property type="match status" value="1"/>
</dbReference>
<evidence type="ECO:0000313" key="3">
    <source>
        <dbReference type="Proteomes" id="UP000184420"/>
    </source>
</evidence>
<organism evidence="2 3">
    <name type="scientific">Chitinophaga jiangningensis</name>
    <dbReference type="NCBI Taxonomy" id="1419482"/>
    <lineage>
        <taxon>Bacteria</taxon>
        <taxon>Pseudomonadati</taxon>
        <taxon>Bacteroidota</taxon>
        <taxon>Chitinophagia</taxon>
        <taxon>Chitinophagales</taxon>
        <taxon>Chitinophagaceae</taxon>
        <taxon>Chitinophaga</taxon>
    </lineage>
</organism>
<dbReference type="EMBL" id="FRBL01000007">
    <property type="protein sequence ID" value="SHM28253.1"/>
    <property type="molecule type" value="Genomic_DNA"/>
</dbReference>
<evidence type="ECO:0000313" key="2">
    <source>
        <dbReference type="EMBL" id="SHM28253.1"/>
    </source>
</evidence>
<dbReference type="RefSeq" id="WP_073084276.1">
    <property type="nucleotide sequence ID" value="NZ_FRBL01000007.1"/>
</dbReference>
<accession>A0A1M7HIW3</accession>
<dbReference type="Gene3D" id="3.90.550.10">
    <property type="entry name" value="Spore Coat Polysaccharide Biosynthesis Protein SpsA, Chain A"/>
    <property type="match status" value="1"/>
</dbReference>
<evidence type="ECO:0000259" key="1">
    <source>
        <dbReference type="Pfam" id="PF00535"/>
    </source>
</evidence>
<dbReference type="Pfam" id="PF00535">
    <property type="entry name" value="Glycos_transf_2"/>
    <property type="match status" value="1"/>
</dbReference>
<reference evidence="2 3" key="1">
    <citation type="submission" date="2016-11" db="EMBL/GenBank/DDBJ databases">
        <authorList>
            <person name="Jaros S."/>
            <person name="Januszkiewicz K."/>
            <person name="Wedrychowicz H."/>
        </authorList>
    </citation>
    <scope>NUCLEOTIDE SEQUENCE [LARGE SCALE GENOMIC DNA]</scope>
    <source>
        <strain evidence="2 3">DSM 27406</strain>
    </source>
</reference>
<name>A0A1M7HIW3_9BACT</name>